<gene>
    <name evidence="1" type="ORF">BAE44_0024527</name>
</gene>
<protein>
    <submittedName>
        <fullName evidence="1">Uncharacterized protein</fullName>
    </submittedName>
</protein>
<dbReference type="Proteomes" id="UP000095767">
    <property type="component" value="Unassembled WGS sequence"/>
</dbReference>
<organism evidence="1 2">
    <name type="scientific">Dichanthelium oligosanthes</name>
    <dbReference type="NCBI Taxonomy" id="888268"/>
    <lineage>
        <taxon>Eukaryota</taxon>
        <taxon>Viridiplantae</taxon>
        <taxon>Streptophyta</taxon>
        <taxon>Embryophyta</taxon>
        <taxon>Tracheophyta</taxon>
        <taxon>Spermatophyta</taxon>
        <taxon>Magnoliopsida</taxon>
        <taxon>Liliopsida</taxon>
        <taxon>Poales</taxon>
        <taxon>Poaceae</taxon>
        <taxon>PACMAD clade</taxon>
        <taxon>Panicoideae</taxon>
        <taxon>Panicodae</taxon>
        <taxon>Paniceae</taxon>
        <taxon>Dichantheliinae</taxon>
        <taxon>Dichanthelium</taxon>
    </lineage>
</organism>
<accession>A0A1E5UNI8</accession>
<dbReference type="AlphaFoldDB" id="A0A1E5UNI8"/>
<comment type="caution">
    <text evidence="1">The sequence shown here is derived from an EMBL/GenBank/DDBJ whole genome shotgun (WGS) entry which is preliminary data.</text>
</comment>
<evidence type="ECO:0000313" key="2">
    <source>
        <dbReference type="Proteomes" id="UP000095767"/>
    </source>
</evidence>
<dbReference type="EMBL" id="LWDX02070007">
    <property type="protein sequence ID" value="OEL14454.1"/>
    <property type="molecule type" value="Genomic_DNA"/>
</dbReference>
<keyword evidence="2" id="KW-1185">Reference proteome</keyword>
<name>A0A1E5UNI8_9POAL</name>
<evidence type="ECO:0000313" key="1">
    <source>
        <dbReference type="EMBL" id="OEL14454.1"/>
    </source>
</evidence>
<proteinExistence type="predicted"/>
<reference evidence="1 2" key="1">
    <citation type="submission" date="2016-09" db="EMBL/GenBank/DDBJ databases">
        <title>The draft genome of Dichanthelium oligosanthes: A C3 panicoid grass species.</title>
        <authorList>
            <person name="Studer A.J."/>
            <person name="Schnable J.C."/>
            <person name="Brutnell T.P."/>
        </authorList>
    </citation>
    <scope>NUCLEOTIDE SEQUENCE [LARGE SCALE GENOMIC DNA]</scope>
    <source>
        <strain evidence="2">cv. Kellogg 1175</strain>
        <tissue evidence="1">Leaf</tissue>
    </source>
</reference>
<sequence length="56" mass="6366">MLSSMRHTDCDFGPCCSMMTQVRSWPWIDLLGMDGGATIDFSFDFFLSFAYSLTIL</sequence>